<dbReference type="AlphaFoldDB" id="A5B8S8"/>
<keyword evidence="1" id="KW-0645">Protease</keyword>
<gene>
    <name evidence="4" type="ORF">VITISV_026000</name>
</gene>
<dbReference type="InterPro" id="IPR054722">
    <property type="entry name" value="PolX-like_BBD"/>
</dbReference>
<dbReference type="InterPro" id="IPR001584">
    <property type="entry name" value="Integrase_cat-core"/>
</dbReference>
<dbReference type="Pfam" id="PF07727">
    <property type="entry name" value="RVT_2"/>
    <property type="match status" value="1"/>
</dbReference>
<name>A5B8S8_VITVI</name>
<organism evidence="4">
    <name type="scientific">Vitis vinifera</name>
    <name type="common">Grape</name>
    <dbReference type="NCBI Taxonomy" id="29760"/>
    <lineage>
        <taxon>Eukaryota</taxon>
        <taxon>Viridiplantae</taxon>
        <taxon>Streptophyta</taxon>
        <taxon>Embryophyta</taxon>
        <taxon>Tracheophyta</taxon>
        <taxon>Spermatophyta</taxon>
        <taxon>Magnoliopsida</taxon>
        <taxon>eudicotyledons</taxon>
        <taxon>Gunneridae</taxon>
        <taxon>Pentapetalae</taxon>
        <taxon>rosids</taxon>
        <taxon>Vitales</taxon>
        <taxon>Vitaceae</taxon>
        <taxon>Viteae</taxon>
        <taxon>Vitis</taxon>
    </lineage>
</organism>
<dbReference type="InterPro" id="IPR036397">
    <property type="entry name" value="RNaseH_sf"/>
</dbReference>
<dbReference type="Gene3D" id="3.30.420.10">
    <property type="entry name" value="Ribonuclease H-like superfamily/Ribonuclease H"/>
    <property type="match status" value="1"/>
</dbReference>
<evidence type="ECO:0000256" key="2">
    <source>
        <dbReference type="SAM" id="MobiDB-lite"/>
    </source>
</evidence>
<dbReference type="InterPro" id="IPR029472">
    <property type="entry name" value="Copia-like_N"/>
</dbReference>
<dbReference type="PROSITE" id="PS50994">
    <property type="entry name" value="INTEGRASE"/>
    <property type="match status" value="1"/>
</dbReference>
<sequence length="1263" mass="143251">MNAQRGNNHERVSEIHSSMGPVSAFDNSPLHLTVEKLNGKNYREWAQSIKLVIDGKGKLGFLTGETRRPPPTDTYMFLPTAKDVGDAIRETYSDVKNASQIFEIKTRLWQIKQGDREVTEYNTEMLGLWQDLDLSCEEEWEYTGDSVRFKKKMENERVFEFLTGLNRELDDVRSKVLNRRSLPSIRGAAKGKHEETLLTHGPHGPHATAGRGPHAAGTSGSSPRQSKRTYCEHCKKLGHTKDTCWALHGKPANWKPKQPKAHSHQASTETQADKTPTEICQSTSSLGFNSDQLVKLYELFSNFQASSQSSTTLSSGSLAKKSTFFTALSIMSQTTPWIIDSSASDHMIDAHHLFSTYSPCAGNLKVKITDGTLSPIASKGSIRISESITLNPVLHVPKLSCNLLSVSQLTKDSNCSAKFLPSHCVFQDLSSGKTIGSAKEHEGLYYFDETDVLGQLIYGVPHVPLIGPIKNGFTFIDDHTRLCWVYLLTDKTEVRSVFLNFHSMIQTQFQTKIQILRTDNGTKYFNHSLSTYLQENGIIHQSSCVDTPQQNGVAEQKNRHILEVARALLFTSHRPSQFWGDSILTATYLINRMPSRVLSFVTSLQKFQEFFPHSRLDAHLPLHVFGSTVFVHTHGPKRNKFDPRALKWESMSETRSSLTSDYLDVAMFESIPCLISTPSPNTEGHLNSWGDTELQKNRETLVYSRRPKSKFNETLISEAPKESEPVIVPTPQEYGSNSDQVTNDLPIALRKQSRSCTLHPISKFVSYNSLSAKCHTSTTNLDRIQIPKNIQEAFEIPEWKEAVMEEIRALEKNETWEVMNLPRGKKLVGCKWIFTVKYKADGTTYGIDYTETFAPVAKLNIIQVLLSLASNLDWPLHQFDIKNAFLNGELEEEVFMMLPPGFYKEEEETRVCKLKKSLYGLKQSPRAWFDRFAKVIKNQGYQQGQSDHTMFFKQSNDGRITILIVYVDDIILTGDDTGQVERLKKVLATEFEVKDLGQMRYFLGMEVARSRKGINISQRKYVLDLLTETGMLGCKPSDTPIEARNRMESDGKLVDKEKYQRLVGRLIYLSHTRPDIAFAVSVVSQYMHSPKESHLEAVYKILRYLKGSPGRGLFFKKSDSKKVEIYTDADWGNLVTWRSKKQSVVARSSAETEFRAVAQGMCEGLWLQKLLEELSITIELPIKLYCDNKAAISISQNPVQHDITKHIEVDRHFIKEKIKKGIICMTYILTREQLADIFTKGLQKSSFEDFVCKLDMINIYDLT</sequence>
<dbReference type="SUPFAM" id="SSF53098">
    <property type="entry name" value="Ribonuclease H-like"/>
    <property type="match status" value="1"/>
</dbReference>
<dbReference type="PANTHER" id="PTHR11439">
    <property type="entry name" value="GAG-POL-RELATED RETROTRANSPOSON"/>
    <property type="match status" value="1"/>
</dbReference>
<dbReference type="CDD" id="cd09272">
    <property type="entry name" value="RNase_HI_RT_Ty1"/>
    <property type="match status" value="1"/>
</dbReference>
<dbReference type="Pfam" id="PF22936">
    <property type="entry name" value="Pol_BBD"/>
    <property type="match status" value="1"/>
</dbReference>
<proteinExistence type="predicted"/>
<dbReference type="InterPro" id="IPR012337">
    <property type="entry name" value="RNaseH-like_sf"/>
</dbReference>
<protein>
    <recommendedName>
        <fullName evidence="3">Integrase catalytic domain-containing protein</fullName>
    </recommendedName>
</protein>
<dbReference type="InterPro" id="IPR043502">
    <property type="entry name" value="DNA/RNA_pol_sf"/>
</dbReference>
<feature type="region of interest" description="Disordered" evidence="2">
    <location>
        <begin position="254"/>
        <end position="276"/>
    </location>
</feature>
<dbReference type="Pfam" id="PF14244">
    <property type="entry name" value="Retrotran_gag_3"/>
    <property type="match status" value="1"/>
</dbReference>
<dbReference type="GO" id="GO:0003676">
    <property type="term" value="F:nucleic acid binding"/>
    <property type="evidence" value="ECO:0007669"/>
    <property type="project" value="InterPro"/>
</dbReference>
<dbReference type="EMBL" id="AM450571">
    <property type="protein sequence ID" value="CAN69836.1"/>
    <property type="molecule type" value="Genomic_DNA"/>
</dbReference>
<dbReference type="PANTHER" id="PTHR11439:SF463">
    <property type="entry name" value="REVERSE TRANSCRIPTASE TY1_COPIA-TYPE DOMAIN-CONTAINING PROTEIN"/>
    <property type="match status" value="1"/>
</dbReference>
<dbReference type="Pfam" id="PF00665">
    <property type="entry name" value="rve"/>
    <property type="match status" value="1"/>
</dbReference>
<dbReference type="GO" id="GO:0004190">
    <property type="term" value="F:aspartic-type endopeptidase activity"/>
    <property type="evidence" value="ECO:0007669"/>
    <property type="project" value="UniProtKB-KW"/>
</dbReference>
<feature type="domain" description="Integrase catalytic" evidence="3">
    <location>
        <begin position="435"/>
        <end position="614"/>
    </location>
</feature>
<accession>A5B8S8</accession>
<dbReference type="InterPro" id="IPR013103">
    <property type="entry name" value="RVT_2"/>
</dbReference>
<dbReference type="SUPFAM" id="SSF56672">
    <property type="entry name" value="DNA/RNA polymerases"/>
    <property type="match status" value="1"/>
</dbReference>
<feature type="region of interest" description="Disordered" evidence="2">
    <location>
        <begin position="184"/>
        <end position="226"/>
    </location>
</feature>
<reference evidence="4" key="1">
    <citation type="journal article" date="2007" name="PLoS ONE">
        <title>The first genome sequence of an elite grapevine cultivar (Pinot noir Vitis vinifera L.): coping with a highly heterozygous genome.</title>
        <authorList>
            <person name="Velasco R."/>
            <person name="Zharkikh A."/>
            <person name="Troggio M."/>
            <person name="Cartwright D.A."/>
            <person name="Cestaro A."/>
            <person name="Pruss D."/>
            <person name="Pindo M."/>
            <person name="FitzGerald L.M."/>
            <person name="Vezzulli S."/>
            <person name="Reid J."/>
            <person name="Malacarne G."/>
            <person name="Iliev D."/>
            <person name="Coppola G."/>
            <person name="Wardell B."/>
            <person name="Micheletti D."/>
            <person name="Macalma T."/>
            <person name="Facci M."/>
            <person name="Mitchell J.T."/>
            <person name="Perazzolli M."/>
            <person name="Eldredge G."/>
            <person name="Gatto P."/>
            <person name="Oyzerski R."/>
            <person name="Moretto M."/>
            <person name="Gutin N."/>
            <person name="Stefanini M."/>
            <person name="Chen Y."/>
            <person name="Segala C."/>
            <person name="Davenport C."/>
            <person name="Dematte L."/>
            <person name="Mraz A."/>
            <person name="Battilana J."/>
            <person name="Stormo K."/>
            <person name="Costa F."/>
            <person name="Tao Q."/>
            <person name="Si-Ammour A."/>
            <person name="Harkins T."/>
            <person name="Lackey A."/>
            <person name="Perbost C."/>
            <person name="Taillon B."/>
            <person name="Stella A."/>
            <person name="Solovyev V."/>
            <person name="Fawcett J.A."/>
            <person name="Sterck L."/>
            <person name="Vandepoele K."/>
            <person name="Grando S.M."/>
            <person name="Toppo S."/>
            <person name="Moser C."/>
            <person name="Lanchbury J."/>
            <person name="Bogden R."/>
            <person name="Skolnick M."/>
            <person name="Sgaramella V."/>
            <person name="Bhatnagar S.K."/>
            <person name="Fontana P."/>
            <person name="Gutin A."/>
            <person name="Van de Peer Y."/>
            <person name="Salamini F."/>
            <person name="Viola R."/>
        </authorList>
    </citation>
    <scope>NUCLEOTIDE SEQUENCE</scope>
</reference>
<dbReference type="GO" id="GO:0015074">
    <property type="term" value="P:DNA integration"/>
    <property type="evidence" value="ECO:0007669"/>
    <property type="project" value="InterPro"/>
</dbReference>
<evidence type="ECO:0000256" key="1">
    <source>
        <dbReference type="ARBA" id="ARBA00022750"/>
    </source>
</evidence>
<keyword evidence="1" id="KW-0064">Aspartyl protease</keyword>
<evidence type="ECO:0000259" key="3">
    <source>
        <dbReference type="PROSITE" id="PS50994"/>
    </source>
</evidence>
<evidence type="ECO:0000313" key="4">
    <source>
        <dbReference type="EMBL" id="CAN69836.1"/>
    </source>
</evidence>
<keyword evidence="1" id="KW-0378">Hydrolase</keyword>